<dbReference type="SUPFAM" id="SSF53697">
    <property type="entry name" value="SIS domain"/>
    <property type="match status" value="1"/>
</dbReference>
<evidence type="ECO:0000256" key="1">
    <source>
        <dbReference type="ARBA" id="ARBA00023015"/>
    </source>
</evidence>
<dbReference type="Proteomes" id="UP000603904">
    <property type="component" value="Unassembled WGS sequence"/>
</dbReference>
<organism evidence="6 7">
    <name type="scientific">Microbispora corallina</name>
    <dbReference type="NCBI Taxonomy" id="83302"/>
    <lineage>
        <taxon>Bacteria</taxon>
        <taxon>Bacillati</taxon>
        <taxon>Actinomycetota</taxon>
        <taxon>Actinomycetes</taxon>
        <taxon>Streptosporangiales</taxon>
        <taxon>Streptosporangiaceae</taxon>
        <taxon>Microbispora</taxon>
    </lineage>
</organism>
<feature type="domain" description="HTH rpiR-type" evidence="4">
    <location>
        <begin position="11"/>
        <end position="87"/>
    </location>
</feature>
<dbReference type="CDD" id="cd05013">
    <property type="entry name" value="SIS_RpiR"/>
    <property type="match status" value="1"/>
</dbReference>
<dbReference type="InterPro" id="IPR000281">
    <property type="entry name" value="HTH_RpiR"/>
</dbReference>
<keyword evidence="7" id="KW-1185">Reference proteome</keyword>
<feature type="domain" description="SIS" evidence="5">
    <location>
        <begin position="133"/>
        <end position="273"/>
    </location>
</feature>
<dbReference type="InterPro" id="IPR036388">
    <property type="entry name" value="WH-like_DNA-bd_sf"/>
</dbReference>
<evidence type="ECO:0000313" key="7">
    <source>
        <dbReference type="Proteomes" id="UP000603904"/>
    </source>
</evidence>
<dbReference type="SUPFAM" id="SSF46689">
    <property type="entry name" value="Homeodomain-like"/>
    <property type="match status" value="1"/>
</dbReference>
<dbReference type="InterPro" id="IPR047640">
    <property type="entry name" value="RpiR-like"/>
</dbReference>
<keyword evidence="1" id="KW-0805">Transcription regulation</keyword>
<evidence type="ECO:0000313" key="6">
    <source>
        <dbReference type="EMBL" id="GIH41539.1"/>
    </source>
</evidence>
<evidence type="ECO:0000256" key="3">
    <source>
        <dbReference type="ARBA" id="ARBA00023163"/>
    </source>
</evidence>
<comment type="caution">
    <text evidence="6">The sequence shown here is derived from an EMBL/GenBank/DDBJ whole genome shotgun (WGS) entry which is preliminary data.</text>
</comment>
<keyword evidence="3" id="KW-0804">Transcription</keyword>
<reference evidence="6 7" key="1">
    <citation type="submission" date="2021-01" db="EMBL/GenBank/DDBJ databases">
        <title>Whole genome shotgun sequence of Microbispora corallina NBRC 16416.</title>
        <authorList>
            <person name="Komaki H."/>
            <person name="Tamura T."/>
        </authorList>
    </citation>
    <scope>NUCLEOTIDE SEQUENCE [LARGE SCALE GENOMIC DNA]</scope>
    <source>
        <strain evidence="6 7">NBRC 16416</strain>
    </source>
</reference>
<proteinExistence type="predicted"/>
<dbReference type="RefSeq" id="WP_204058852.1">
    <property type="nucleotide sequence ID" value="NZ_BAAAGP010000038.1"/>
</dbReference>
<dbReference type="PANTHER" id="PTHR30514:SF1">
    <property type="entry name" value="HTH-TYPE TRANSCRIPTIONAL REGULATOR HEXR-RELATED"/>
    <property type="match status" value="1"/>
</dbReference>
<protein>
    <submittedName>
        <fullName evidence="6">RpiR family transcriptional regulator</fullName>
    </submittedName>
</protein>
<dbReference type="InterPro" id="IPR009057">
    <property type="entry name" value="Homeodomain-like_sf"/>
</dbReference>
<dbReference type="Gene3D" id="1.10.10.10">
    <property type="entry name" value="Winged helix-like DNA-binding domain superfamily/Winged helix DNA-binding domain"/>
    <property type="match status" value="1"/>
</dbReference>
<evidence type="ECO:0000256" key="2">
    <source>
        <dbReference type="ARBA" id="ARBA00023125"/>
    </source>
</evidence>
<dbReference type="Pfam" id="PF01380">
    <property type="entry name" value="SIS"/>
    <property type="match status" value="1"/>
</dbReference>
<keyword evidence="2" id="KW-0238">DNA-binding</keyword>
<dbReference type="InterPro" id="IPR001347">
    <property type="entry name" value="SIS_dom"/>
</dbReference>
<evidence type="ECO:0000259" key="4">
    <source>
        <dbReference type="PROSITE" id="PS51071"/>
    </source>
</evidence>
<dbReference type="Pfam" id="PF01418">
    <property type="entry name" value="HTH_6"/>
    <property type="match status" value="1"/>
</dbReference>
<dbReference type="EMBL" id="BOOC01000022">
    <property type="protein sequence ID" value="GIH41539.1"/>
    <property type="molecule type" value="Genomic_DNA"/>
</dbReference>
<accession>A0ABQ4G391</accession>
<name>A0ABQ4G391_9ACTN</name>
<dbReference type="Gene3D" id="3.40.50.10490">
    <property type="entry name" value="Glucose-6-phosphate isomerase like protein, domain 1"/>
    <property type="match status" value="1"/>
</dbReference>
<sequence>MDQRPPAADPDGLVATVRAVLPSLTPAGRAIARLILDDPAMVAGSTITELSAASGTSQATIVRTARALGFTGYSQMRLALAAASARERPERLVPGDLSPDDPLAEVIAKVARAESDALADTAAQLDPDRLGAVVDALAGARRVAVYGVGASGLVAADMAQKLLRIGVAGHAFTDVHLALTGAALAGPGDVSVGVSCSGETPDVLEPIGTARAAGATTVAITNNPRSTLAGLADHVLVSAGRETAFRPGALASRISQLLIVDCVFVGLAQRTFDASEGALKATREALDRFLGDVRRRPRAMSSQVEDVGKNLLRS</sequence>
<dbReference type="InterPro" id="IPR046348">
    <property type="entry name" value="SIS_dom_sf"/>
</dbReference>
<gene>
    <name evidence="6" type="ORF">Mco01_45390</name>
</gene>
<dbReference type="PROSITE" id="PS51071">
    <property type="entry name" value="HTH_RPIR"/>
    <property type="match status" value="1"/>
</dbReference>
<dbReference type="PROSITE" id="PS51464">
    <property type="entry name" value="SIS"/>
    <property type="match status" value="1"/>
</dbReference>
<dbReference type="PANTHER" id="PTHR30514">
    <property type="entry name" value="GLUCOKINASE"/>
    <property type="match status" value="1"/>
</dbReference>
<dbReference type="InterPro" id="IPR035472">
    <property type="entry name" value="RpiR-like_SIS"/>
</dbReference>
<evidence type="ECO:0000259" key="5">
    <source>
        <dbReference type="PROSITE" id="PS51464"/>
    </source>
</evidence>